<keyword evidence="4" id="KW-0560">Oxidoreductase</keyword>
<protein>
    <recommendedName>
        <fullName evidence="5">NADH-rubredoxin oxidoreductase C-terminal domain-containing protein</fullName>
    </recommendedName>
</protein>
<keyword evidence="3" id="KW-0274">FAD</keyword>
<comment type="caution">
    <text evidence="6">The sequence shown here is derived from an EMBL/GenBank/DDBJ whole genome shotgun (WGS) entry which is preliminary data.</text>
</comment>
<dbReference type="InterPro" id="IPR050260">
    <property type="entry name" value="FAD-bd_OxRdtase"/>
</dbReference>
<evidence type="ECO:0000256" key="3">
    <source>
        <dbReference type="ARBA" id="ARBA00022827"/>
    </source>
</evidence>
<evidence type="ECO:0000313" key="7">
    <source>
        <dbReference type="Proteomes" id="UP001187531"/>
    </source>
</evidence>
<dbReference type="Gene3D" id="3.50.50.60">
    <property type="entry name" value="FAD/NAD(P)-binding domain"/>
    <property type="match status" value="1"/>
</dbReference>
<sequence length="154" mass="17478">MLTSASDVYAAGDSCTVNWDTAPHWFQMRLWSQARQLGAYAGLCMAQQNHGETPVLDFTFELFAHVTHFFGYKVVLLGLFNGQNLDGYELMVRITPCVEYIKLVIKDGKIHGAIFIGETDLEETFENLILNQLDISIYGEDILNPDIDIEDYFD</sequence>
<proteinExistence type="predicted"/>
<dbReference type="InterPro" id="IPR036188">
    <property type="entry name" value="FAD/NAD-bd_sf"/>
</dbReference>
<dbReference type="EMBL" id="JAVRJZ010000008">
    <property type="protein sequence ID" value="KAK2719290.1"/>
    <property type="molecule type" value="Genomic_DNA"/>
</dbReference>
<evidence type="ECO:0000256" key="4">
    <source>
        <dbReference type="ARBA" id="ARBA00023002"/>
    </source>
</evidence>
<dbReference type="Gene3D" id="3.30.390.30">
    <property type="match status" value="1"/>
</dbReference>
<gene>
    <name evidence="6" type="ORF">QYM36_004937</name>
</gene>
<keyword evidence="2" id="KW-0285">Flavoprotein</keyword>
<dbReference type="InterPro" id="IPR041575">
    <property type="entry name" value="Rubredoxin_C"/>
</dbReference>
<reference evidence="6" key="1">
    <citation type="submission" date="2023-07" db="EMBL/GenBank/DDBJ databases">
        <title>Chromosome-level genome assembly of Artemia franciscana.</title>
        <authorList>
            <person name="Jo E."/>
        </authorList>
    </citation>
    <scope>NUCLEOTIDE SEQUENCE</scope>
    <source>
        <tissue evidence="6">Whole body</tissue>
    </source>
</reference>
<accession>A0AA88HWB4</accession>
<evidence type="ECO:0000256" key="2">
    <source>
        <dbReference type="ARBA" id="ARBA00022630"/>
    </source>
</evidence>
<evidence type="ECO:0000256" key="1">
    <source>
        <dbReference type="ARBA" id="ARBA00001974"/>
    </source>
</evidence>
<dbReference type="Pfam" id="PF18267">
    <property type="entry name" value="Rubredoxin_C"/>
    <property type="match status" value="1"/>
</dbReference>
<comment type="cofactor">
    <cofactor evidence="1">
        <name>FAD</name>
        <dbReference type="ChEBI" id="CHEBI:57692"/>
    </cofactor>
</comment>
<dbReference type="GO" id="GO:0016491">
    <property type="term" value="F:oxidoreductase activity"/>
    <property type="evidence" value="ECO:0007669"/>
    <property type="project" value="UniProtKB-KW"/>
</dbReference>
<name>A0AA88HWB4_ARTSF</name>
<dbReference type="AlphaFoldDB" id="A0AA88HWB4"/>
<evidence type="ECO:0000313" key="6">
    <source>
        <dbReference type="EMBL" id="KAK2719290.1"/>
    </source>
</evidence>
<feature type="domain" description="NADH-rubredoxin oxidoreductase C-terminal" evidence="5">
    <location>
        <begin position="70"/>
        <end position="132"/>
    </location>
</feature>
<dbReference type="PANTHER" id="PTHR43429:SF2">
    <property type="entry name" value="PYRIDINE NUCLEOTIDE-DISULFIDE OXIDOREDUCTASE DOMAIN-CONTAINING PROTEIN 1"/>
    <property type="match status" value="1"/>
</dbReference>
<dbReference type="InterPro" id="IPR016156">
    <property type="entry name" value="FAD/NAD-linked_Rdtase_dimer_sf"/>
</dbReference>
<dbReference type="Proteomes" id="UP001187531">
    <property type="component" value="Unassembled WGS sequence"/>
</dbReference>
<organism evidence="6 7">
    <name type="scientific">Artemia franciscana</name>
    <name type="common">Brine shrimp</name>
    <name type="synonym">Artemia sanfranciscana</name>
    <dbReference type="NCBI Taxonomy" id="6661"/>
    <lineage>
        <taxon>Eukaryota</taxon>
        <taxon>Metazoa</taxon>
        <taxon>Ecdysozoa</taxon>
        <taxon>Arthropoda</taxon>
        <taxon>Crustacea</taxon>
        <taxon>Branchiopoda</taxon>
        <taxon>Anostraca</taxon>
        <taxon>Artemiidae</taxon>
        <taxon>Artemia</taxon>
    </lineage>
</organism>
<dbReference type="SUPFAM" id="SSF51905">
    <property type="entry name" value="FAD/NAD(P)-binding domain"/>
    <property type="match status" value="1"/>
</dbReference>
<evidence type="ECO:0000259" key="5">
    <source>
        <dbReference type="Pfam" id="PF18267"/>
    </source>
</evidence>
<keyword evidence="7" id="KW-1185">Reference proteome</keyword>
<dbReference type="PANTHER" id="PTHR43429">
    <property type="entry name" value="PYRIDINE NUCLEOTIDE-DISULFIDE OXIDOREDUCTASE DOMAIN-CONTAINING"/>
    <property type="match status" value="1"/>
</dbReference>